<reference evidence="1" key="2">
    <citation type="submission" date="2020-09" db="EMBL/GenBank/DDBJ databases">
        <authorList>
            <person name="Sun Q."/>
            <person name="Zhou Y."/>
        </authorList>
    </citation>
    <scope>NUCLEOTIDE SEQUENCE</scope>
    <source>
        <strain evidence="1">CGMCC 4.7272</strain>
    </source>
</reference>
<protein>
    <submittedName>
        <fullName evidence="1">Uncharacterized protein</fullName>
    </submittedName>
</protein>
<gene>
    <name evidence="1" type="ORF">GCM10012282_33780</name>
</gene>
<reference evidence="1" key="1">
    <citation type="journal article" date="2014" name="Int. J. Syst. Evol. Microbiol.">
        <title>Complete genome sequence of Corynebacterium casei LMG S-19264T (=DSM 44701T), isolated from a smear-ripened cheese.</title>
        <authorList>
            <consortium name="US DOE Joint Genome Institute (JGI-PGF)"/>
            <person name="Walter F."/>
            <person name="Albersmeier A."/>
            <person name="Kalinowski J."/>
            <person name="Ruckert C."/>
        </authorList>
    </citation>
    <scope>NUCLEOTIDE SEQUENCE</scope>
    <source>
        <strain evidence="1">CGMCC 4.7272</strain>
    </source>
</reference>
<dbReference type="EMBL" id="BMMU01000009">
    <property type="protein sequence ID" value="GGJ34269.1"/>
    <property type="molecule type" value="Genomic_DNA"/>
</dbReference>
<dbReference type="RefSeq" id="WP_189148156.1">
    <property type="nucleotide sequence ID" value="NZ_BAABER010000020.1"/>
</dbReference>
<dbReference type="AlphaFoldDB" id="A0A917KYL1"/>
<organism evidence="1 2">
    <name type="scientific">Streptomyces lacrimifluminis</name>
    <dbReference type="NCBI Taxonomy" id="1500077"/>
    <lineage>
        <taxon>Bacteria</taxon>
        <taxon>Bacillati</taxon>
        <taxon>Actinomycetota</taxon>
        <taxon>Actinomycetes</taxon>
        <taxon>Kitasatosporales</taxon>
        <taxon>Streptomycetaceae</taxon>
        <taxon>Streptomyces</taxon>
    </lineage>
</organism>
<name>A0A917KYL1_9ACTN</name>
<proteinExistence type="predicted"/>
<dbReference type="Proteomes" id="UP000625682">
    <property type="component" value="Unassembled WGS sequence"/>
</dbReference>
<keyword evidence="2" id="KW-1185">Reference proteome</keyword>
<evidence type="ECO:0000313" key="1">
    <source>
        <dbReference type="EMBL" id="GGJ34269.1"/>
    </source>
</evidence>
<accession>A0A917KYL1</accession>
<evidence type="ECO:0000313" key="2">
    <source>
        <dbReference type="Proteomes" id="UP000625682"/>
    </source>
</evidence>
<comment type="caution">
    <text evidence="1">The sequence shown here is derived from an EMBL/GenBank/DDBJ whole genome shotgun (WGS) entry which is preliminary data.</text>
</comment>
<sequence>MLPVNPQFAVQSDVLKHVVRLTKERVALIENDPHLLTVEKVNLLALLLGHKQITDVAIDRDDKTAAEQLLEALDLPYAPNHYADPDGVRHEWLQVATNKPTLDYVLNRRHELTVLEAGVLYGYPTSACLAYAGLLEQEWFDKTLGEYFLSGVFSKPYANEERAHFERVWQDVAGASPTVAEEAAATRAQDDFGLAA</sequence>